<sequence>MHAESGTGKHPILSQRATYRAMTLDFRARAQPVLGGERAPLTRYAPPVALAQSTLLNTDTTAAIRESREQLKKMYTAQVVRGDYGPYKPRASLSASFPADAPSSVSQTALLDADQAMHANTSLHPAARRFVVQQIAKHLGIAS</sequence>
<evidence type="ECO:0000313" key="1">
    <source>
        <dbReference type="EMBL" id="PKI82468.1"/>
    </source>
</evidence>
<dbReference type="EMBL" id="KZ454995">
    <property type="protein sequence ID" value="PKI82468.1"/>
    <property type="molecule type" value="Genomic_DNA"/>
</dbReference>
<dbReference type="AlphaFoldDB" id="A0A2N1J7C7"/>
<evidence type="ECO:0000313" key="2">
    <source>
        <dbReference type="Proteomes" id="UP000232875"/>
    </source>
</evidence>
<gene>
    <name evidence="1" type="ORF">MVES_003673</name>
</gene>
<reference evidence="1 2" key="1">
    <citation type="submission" date="2017-10" db="EMBL/GenBank/DDBJ databases">
        <title>A novel species of cold-tolerant Malassezia isolated from bats.</title>
        <authorList>
            <person name="Lorch J.M."/>
            <person name="Palmer J.M."/>
            <person name="Vanderwolf K.J."/>
            <person name="Schmidt K.Z."/>
            <person name="Verant M.L."/>
            <person name="Weller T.J."/>
            <person name="Blehert D.S."/>
        </authorList>
    </citation>
    <scope>NUCLEOTIDE SEQUENCE [LARGE SCALE GENOMIC DNA]</scope>
    <source>
        <strain evidence="1 2">NWHC:44797-103</strain>
    </source>
</reference>
<dbReference type="Proteomes" id="UP000232875">
    <property type="component" value="Unassembled WGS sequence"/>
</dbReference>
<organism evidence="1 2">
    <name type="scientific">Malassezia vespertilionis</name>
    <dbReference type="NCBI Taxonomy" id="2020962"/>
    <lineage>
        <taxon>Eukaryota</taxon>
        <taxon>Fungi</taxon>
        <taxon>Dikarya</taxon>
        <taxon>Basidiomycota</taxon>
        <taxon>Ustilaginomycotina</taxon>
        <taxon>Malasseziomycetes</taxon>
        <taxon>Malasseziales</taxon>
        <taxon>Malasseziaceae</taxon>
        <taxon>Malassezia</taxon>
    </lineage>
</organism>
<dbReference type="OrthoDB" id="3338536at2759"/>
<keyword evidence="2" id="KW-1185">Reference proteome</keyword>
<protein>
    <submittedName>
        <fullName evidence="1">Uncharacterized protein</fullName>
    </submittedName>
</protein>
<accession>A0A2N1J7C7</accession>
<proteinExistence type="predicted"/>
<name>A0A2N1J7C7_9BASI</name>